<dbReference type="Pfam" id="PF01381">
    <property type="entry name" value="HTH_3"/>
    <property type="match status" value="1"/>
</dbReference>
<dbReference type="EMBL" id="FQTY01000018">
    <property type="protein sequence ID" value="SHF07219.1"/>
    <property type="molecule type" value="Genomic_DNA"/>
</dbReference>
<evidence type="ECO:0000313" key="4">
    <source>
        <dbReference type="Proteomes" id="UP000184114"/>
    </source>
</evidence>
<evidence type="ECO:0000313" key="3">
    <source>
        <dbReference type="EMBL" id="SHF07219.1"/>
    </source>
</evidence>
<dbReference type="InterPro" id="IPR010982">
    <property type="entry name" value="Lambda_DNA-bd_dom_sf"/>
</dbReference>
<gene>
    <name evidence="3" type="ORF">SAMN02745784_02710</name>
</gene>
<dbReference type="PANTHER" id="PTHR46558:SF11">
    <property type="entry name" value="HTH-TYPE TRANSCRIPTIONAL REGULATOR XRE"/>
    <property type="match status" value="1"/>
</dbReference>
<keyword evidence="1 3" id="KW-0238">DNA-binding</keyword>
<dbReference type="PANTHER" id="PTHR46558">
    <property type="entry name" value="TRACRIPTIONAL REGULATORY PROTEIN-RELATED-RELATED"/>
    <property type="match status" value="1"/>
</dbReference>
<dbReference type="AlphaFoldDB" id="A0A1M4YN29"/>
<dbReference type="InterPro" id="IPR001387">
    <property type="entry name" value="Cro/C1-type_HTH"/>
</dbReference>
<sequence length="351" mass="41643">MEIGQVIREYRKKKNITQEEMANRLGVTAPAVNKWENGNSQPDIMLLAPIARLLNITPDILLSFEEELREEEINNIVYQINEKFKSESYEEVFKWSKEKIDQYPNCEQLIWQVALILDAWRLTKKVPDAEKYEDYINSCYERALESQDENIRTKAADSLFGFYLRKEEYEKAEEYLNYFSNQNPERKRKQAFIYSKTNKIKEAYNTYEELLFSGYGMMSMVFQNMYILAMKDKDKEKAYKLVEKQRDLAEVFEMGDYYKESCKLDWVTAEKDVVETIATMEKMLASANKILDFTKSSLYNHMEFKEIEEDFIAEMHKNLLLAFGDKETYDYMIGNKRWQELVNGNTDIIGN</sequence>
<feature type="domain" description="HTH cro/C1-type" evidence="2">
    <location>
        <begin position="7"/>
        <end position="61"/>
    </location>
</feature>
<accession>A0A1M4YN29</accession>
<name>A0A1M4YN29_9FIRM</name>
<dbReference type="RefSeq" id="WP_072977228.1">
    <property type="nucleotide sequence ID" value="NZ_FQTY01000018.1"/>
</dbReference>
<reference evidence="4" key="1">
    <citation type="submission" date="2016-11" db="EMBL/GenBank/DDBJ databases">
        <authorList>
            <person name="Varghese N."/>
            <person name="Submissions S."/>
        </authorList>
    </citation>
    <scope>NUCLEOTIDE SEQUENCE [LARGE SCALE GENOMIC DNA]</scope>
    <source>
        <strain evidence="4">DSM 18095</strain>
    </source>
</reference>
<dbReference type="Gene3D" id="1.10.260.40">
    <property type="entry name" value="lambda repressor-like DNA-binding domains"/>
    <property type="match status" value="1"/>
</dbReference>
<organism evidence="3 4">
    <name type="scientific">Tissierella praeacuta DSM 18095</name>
    <dbReference type="NCBI Taxonomy" id="1123404"/>
    <lineage>
        <taxon>Bacteria</taxon>
        <taxon>Bacillati</taxon>
        <taxon>Bacillota</taxon>
        <taxon>Tissierellia</taxon>
        <taxon>Tissierellales</taxon>
        <taxon>Tissierellaceae</taxon>
        <taxon>Tissierella</taxon>
    </lineage>
</organism>
<evidence type="ECO:0000256" key="1">
    <source>
        <dbReference type="ARBA" id="ARBA00023125"/>
    </source>
</evidence>
<evidence type="ECO:0000259" key="2">
    <source>
        <dbReference type="PROSITE" id="PS50943"/>
    </source>
</evidence>
<dbReference type="Proteomes" id="UP000184114">
    <property type="component" value="Unassembled WGS sequence"/>
</dbReference>
<protein>
    <submittedName>
        <fullName evidence="3">DNA-binding transcriptional regulator, XRE-family HTH domain</fullName>
    </submittedName>
</protein>
<dbReference type="SMART" id="SM00530">
    <property type="entry name" value="HTH_XRE"/>
    <property type="match status" value="1"/>
</dbReference>
<dbReference type="SUPFAM" id="SSF47413">
    <property type="entry name" value="lambda repressor-like DNA-binding domains"/>
    <property type="match status" value="1"/>
</dbReference>
<dbReference type="PROSITE" id="PS50943">
    <property type="entry name" value="HTH_CROC1"/>
    <property type="match status" value="1"/>
</dbReference>
<proteinExistence type="predicted"/>
<dbReference type="Gene3D" id="1.25.40.10">
    <property type="entry name" value="Tetratricopeptide repeat domain"/>
    <property type="match status" value="1"/>
</dbReference>
<keyword evidence="4" id="KW-1185">Reference proteome</keyword>
<dbReference type="GO" id="GO:0003677">
    <property type="term" value="F:DNA binding"/>
    <property type="evidence" value="ECO:0007669"/>
    <property type="project" value="UniProtKB-KW"/>
</dbReference>
<dbReference type="InterPro" id="IPR011990">
    <property type="entry name" value="TPR-like_helical_dom_sf"/>
</dbReference>
<dbReference type="CDD" id="cd00093">
    <property type="entry name" value="HTH_XRE"/>
    <property type="match status" value="1"/>
</dbReference>
<dbReference type="GeneID" id="90995474"/>
<dbReference type="STRING" id="1123404.SAMN02745784_02710"/>